<keyword evidence="1" id="KW-1133">Transmembrane helix</keyword>
<reference evidence="2 3" key="1">
    <citation type="submission" date="2021-06" db="EMBL/GenBank/DDBJ databases">
        <title>Halomicroarcula sp. a new haloarchaeum isolated from saline soil.</title>
        <authorList>
            <person name="Duran-Viseras A."/>
            <person name="Sanchez-Porro C."/>
            <person name="Ventosa A."/>
        </authorList>
    </citation>
    <scope>NUCLEOTIDE SEQUENCE [LARGE SCALE GENOMIC DNA]</scope>
    <source>
        <strain evidence="2 3">F13</strain>
    </source>
</reference>
<feature type="transmembrane region" description="Helical" evidence="1">
    <location>
        <begin position="12"/>
        <end position="36"/>
    </location>
</feature>
<dbReference type="EMBL" id="RKLR01000016">
    <property type="protein sequence ID" value="MBX0325578.1"/>
    <property type="molecule type" value="Genomic_DNA"/>
</dbReference>
<protein>
    <submittedName>
        <fullName evidence="2">Uncharacterized protein</fullName>
    </submittedName>
</protein>
<keyword evidence="1" id="KW-0472">Membrane</keyword>
<feature type="transmembrane region" description="Helical" evidence="1">
    <location>
        <begin position="118"/>
        <end position="139"/>
    </location>
</feature>
<feature type="transmembrane region" description="Helical" evidence="1">
    <location>
        <begin position="48"/>
        <end position="65"/>
    </location>
</feature>
<proteinExistence type="predicted"/>
<keyword evidence="3" id="KW-1185">Reference proteome</keyword>
<comment type="caution">
    <text evidence="2">The sequence shown here is derived from an EMBL/GenBank/DDBJ whole genome shotgun (WGS) entry which is preliminary data.</text>
</comment>
<organism evidence="2 3">
    <name type="scientific">Haloarcula rubra</name>
    <dbReference type="NCBI Taxonomy" id="2487747"/>
    <lineage>
        <taxon>Archaea</taxon>
        <taxon>Methanobacteriati</taxon>
        <taxon>Methanobacteriota</taxon>
        <taxon>Stenosarchaea group</taxon>
        <taxon>Halobacteria</taxon>
        <taxon>Halobacteriales</taxon>
        <taxon>Haloarculaceae</taxon>
        <taxon>Haloarcula</taxon>
    </lineage>
</organism>
<dbReference type="Proteomes" id="UP001430377">
    <property type="component" value="Unassembled WGS sequence"/>
</dbReference>
<dbReference type="RefSeq" id="WP_220620443.1">
    <property type="nucleotide sequence ID" value="NZ_RKLR01000016.1"/>
</dbReference>
<accession>A0AAW4PX11</accession>
<dbReference type="Pfam" id="PF26064">
    <property type="entry name" value="DUF8023"/>
    <property type="match status" value="1"/>
</dbReference>
<keyword evidence="1" id="KW-0812">Transmembrane</keyword>
<dbReference type="InterPro" id="IPR058336">
    <property type="entry name" value="VP3-like_halobact-type"/>
</dbReference>
<dbReference type="AlphaFoldDB" id="A0AAW4PX11"/>
<evidence type="ECO:0000313" key="3">
    <source>
        <dbReference type="Proteomes" id="UP001430377"/>
    </source>
</evidence>
<evidence type="ECO:0000256" key="1">
    <source>
        <dbReference type="SAM" id="Phobius"/>
    </source>
</evidence>
<sequence>MFGKIDIEDALAGVLFTASALVTNSIASISVLGYDLSAAVWTVQNTDITFAFLISIAALVAAYATNRVNKTKSKSYEVETDLVAIAKGSATVETYLAGGTLLIVLLTGLNILGVGDAIAGTAAFGMVVVAVEAAGYYVISYLG</sequence>
<feature type="transmembrane region" description="Helical" evidence="1">
    <location>
        <begin position="94"/>
        <end position="112"/>
    </location>
</feature>
<name>A0AAW4PX11_9EURY</name>
<evidence type="ECO:0000313" key="2">
    <source>
        <dbReference type="EMBL" id="MBX0325578.1"/>
    </source>
</evidence>
<gene>
    <name evidence="2" type="ORF">EGH21_21370</name>
</gene>